<dbReference type="PANTHER" id="PTHR30115">
    <property type="entry name" value="NITROGEN REGULATORY PROTEIN P-II"/>
    <property type="match status" value="1"/>
</dbReference>
<reference evidence="1" key="1">
    <citation type="submission" date="2015-10" db="EMBL/GenBank/DDBJ databases">
        <authorList>
            <person name="Gilbert D.G."/>
        </authorList>
    </citation>
    <scope>NUCLEOTIDE SEQUENCE</scope>
</reference>
<evidence type="ECO:0000313" key="1">
    <source>
        <dbReference type="EMBL" id="CUS40719.1"/>
    </source>
</evidence>
<dbReference type="GO" id="GO:0006808">
    <property type="term" value="P:regulation of nitrogen utilization"/>
    <property type="evidence" value="ECO:0007669"/>
    <property type="project" value="InterPro"/>
</dbReference>
<dbReference type="GO" id="GO:0005524">
    <property type="term" value="F:ATP binding"/>
    <property type="evidence" value="ECO:0007669"/>
    <property type="project" value="TreeGrafter"/>
</dbReference>
<dbReference type="SMART" id="SM00938">
    <property type="entry name" value="P-II"/>
    <property type="match status" value="1"/>
</dbReference>
<dbReference type="InterPro" id="IPR011322">
    <property type="entry name" value="N-reg_PII-like_a/b"/>
</dbReference>
<dbReference type="EMBL" id="CZQC01000022">
    <property type="protein sequence ID" value="CUS40719.1"/>
    <property type="molecule type" value="Genomic_DNA"/>
</dbReference>
<dbReference type="PROSITE" id="PS51343">
    <property type="entry name" value="PII_GLNB_DOM"/>
    <property type="match status" value="1"/>
</dbReference>
<dbReference type="Gene3D" id="3.30.70.120">
    <property type="match status" value="1"/>
</dbReference>
<dbReference type="AlphaFoldDB" id="A0A160TD76"/>
<dbReference type="GO" id="GO:0030234">
    <property type="term" value="F:enzyme regulator activity"/>
    <property type="evidence" value="ECO:0007669"/>
    <property type="project" value="InterPro"/>
</dbReference>
<dbReference type="SUPFAM" id="SSF54913">
    <property type="entry name" value="GlnB-like"/>
    <property type="match status" value="1"/>
</dbReference>
<accession>A0A160TD76</accession>
<proteinExistence type="predicted"/>
<dbReference type="InterPro" id="IPR015867">
    <property type="entry name" value="N-reg_PII/ATP_PRibTrfase_C"/>
</dbReference>
<protein>
    <submittedName>
        <fullName evidence="1">Nitrogen regulatory protein PII</fullName>
    </submittedName>
</protein>
<dbReference type="PANTHER" id="PTHR30115:SF11">
    <property type="entry name" value="NITROGEN REGULATORY PROTEIN P-II HOMOLOG"/>
    <property type="match status" value="1"/>
</dbReference>
<dbReference type="GO" id="GO:0005829">
    <property type="term" value="C:cytosol"/>
    <property type="evidence" value="ECO:0007669"/>
    <property type="project" value="TreeGrafter"/>
</dbReference>
<dbReference type="InterPro" id="IPR002187">
    <property type="entry name" value="N-reg_PII"/>
</dbReference>
<organism evidence="1">
    <name type="scientific">hydrothermal vent metagenome</name>
    <dbReference type="NCBI Taxonomy" id="652676"/>
    <lineage>
        <taxon>unclassified sequences</taxon>
        <taxon>metagenomes</taxon>
        <taxon>ecological metagenomes</taxon>
    </lineage>
</organism>
<name>A0A160TD76_9ZZZZ</name>
<sequence length="112" mass="12852">MNIQKVTAIFDEFRLKDVEEALIRHGVKGFTLHPVRGRGGYFDSFNENHLIKHIQMEIYARSEHANNIAQLIVETAHVNADSEGLVCIIPVNDLLWIHDKRSATDSDFQFHP</sequence>
<dbReference type="Pfam" id="PF00543">
    <property type="entry name" value="P-II"/>
    <property type="match status" value="1"/>
</dbReference>
<gene>
    <name evidence="1" type="ORF">MGWOODY_Tha1198</name>
</gene>